<keyword evidence="8 11" id="KW-0408">Iron</keyword>
<evidence type="ECO:0000256" key="9">
    <source>
        <dbReference type="ARBA" id="ARBA00023324"/>
    </source>
</evidence>
<comment type="caution">
    <text evidence="14">The sequence shown here is derived from an EMBL/GenBank/DDBJ whole genome shotgun (WGS) entry which is preliminary data.</text>
</comment>
<dbReference type="GO" id="GO:0004096">
    <property type="term" value="F:catalase activity"/>
    <property type="evidence" value="ECO:0007669"/>
    <property type="project" value="UniProtKB-EC"/>
</dbReference>
<evidence type="ECO:0000256" key="2">
    <source>
        <dbReference type="ARBA" id="ARBA00005329"/>
    </source>
</evidence>
<dbReference type="InterPro" id="IPR011614">
    <property type="entry name" value="Catalase_core"/>
</dbReference>
<dbReference type="FunFam" id="2.40.180.10:FF:000002">
    <property type="entry name" value="Catalase"/>
    <property type="match status" value="1"/>
</dbReference>
<evidence type="ECO:0000256" key="3">
    <source>
        <dbReference type="ARBA" id="ARBA00012314"/>
    </source>
</evidence>
<dbReference type="InterPro" id="IPR002226">
    <property type="entry name" value="Catalase_haem_BS"/>
</dbReference>
<dbReference type="EC" id="1.11.1.6" evidence="3 11"/>
<keyword evidence="5 11" id="KW-0349">Heme</keyword>
<evidence type="ECO:0000256" key="1">
    <source>
        <dbReference type="ARBA" id="ARBA00001971"/>
    </source>
</evidence>
<comment type="function">
    <text evidence="12">Catalyzes the degradation of hydrogen peroxide (H(2)O(2)) generated by peroxisomal oxidases to water and oxygen, thereby protecting cells from the toxic effects of hydrogen peroxide.</text>
</comment>
<evidence type="ECO:0000256" key="8">
    <source>
        <dbReference type="ARBA" id="ARBA00023004"/>
    </source>
</evidence>
<evidence type="ECO:0000256" key="7">
    <source>
        <dbReference type="ARBA" id="ARBA00023002"/>
    </source>
</evidence>
<dbReference type="GO" id="GO:0005886">
    <property type="term" value="C:plasma membrane"/>
    <property type="evidence" value="ECO:0007669"/>
    <property type="project" value="TreeGrafter"/>
</dbReference>
<evidence type="ECO:0000256" key="4">
    <source>
        <dbReference type="ARBA" id="ARBA00022559"/>
    </source>
</evidence>
<dbReference type="PANTHER" id="PTHR11465:SF64">
    <property type="entry name" value="CATALASE ISOZYME 1"/>
    <property type="match status" value="1"/>
</dbReference>
<evidence type="ECO:0000256" key="11">
    <source>
        <dbReference type="RuleBase" id="RU000498"/>
    </source>
</evidence>
<dbReference type="Pfam" id="PF00199">
    <property type="entry name" value="Catalase"/>
    <property type="match status" value="1"/>
</dbReference>
<dbReference type="InterPro" id="IPR010582">
    <property type="entry name" value="Catalase_immune_responsive"/>
</dbReference>
<protein>
    <recommendedName>
        <fullName evidence="3 11">Catalase</fullName>
        <ecNumber evidence="3 11">1.11.1.6</ecNumber>
    </recommendedName>
</protein>
<evidence type="ECO:0000256" key="5">
    <source>
        <dbReference type="ARBA" id="ARBA00022617"/>
    </source>
</evidence>
<dbReference type="AlphaFoldDB" id="A0AAP0QRP3"/>
<keyword evidence="7 11" id="KW-0560">Oxidoreductase</keyword>
<evidence type="ECO:0000313" key="14">
    <source>
        <dbReference type="EMBL" id="KAK9216958.1"/>
    </source>
</evidence>
<dbReference type="GO" id="GO:0020037">
    <property type="term" value="F:heme binding"/>
    <property type="evidence" value="ECO:0007669"/>
    <property type="project" value="InterPro"/>
</dbReference>
<dbReference type="GO" id="GO:0042744">
    <property type="term" value="P:hydrogen peroxide catabolic process"/>
    <property type="evidence" value="ECO:0007669"/>
    <property type="project" value="UniProtKB-KW"/>
</dbReference>
<feature type="domain" description="Catalase core" evidence="13">
    <location>
        <begin position="2"/>
        <end position="385"/>
    </location>
</feature>
<sequence length="607" mass="70573">MTTNAGAPVWNDNHSMTVGSRGPVLLEDYHLVEKLAHFARERIPERVVHARGASAKGFFECTHDISHLTCADLFRAPGVQTPVIVRFSTVIHERGSPETLRDPRGFAVKFYTREGNWDLLGNSIPVFFIRDAIKFPDVIHAFKPNPKSHIQEYWRILDFCSHLPESLSTFSWFFDDVGIPQDYRHMEGFGVQTFTLVNKNGKVHYVKFHWKPTCGVKCLTDEEAIKVGGSNHSHATQDLYDSIAAGNYPEWKLYIQTIDPDHEDQFDFDPLDVTKWWPEDIIPLQPVGRLVLNKNIDNFFAENEMLAFNPGIVVPGIYYSNDKMLQCRIFAYGDTQRHRLGPNYLMLPVNAPKCPHRNNHYDGFMNFMHRDEEVDYFPSRYDPTRHAERYPIPSDVITGRREKACIEKENNFKQPGERYRSWAPDRQERYLNRWIKALCDPRVTHEVRSIWVSYWSQISGSEASFSSQCEAKHLKVSLELEYWMLLTCQEREAPDTYHGALRSEGFWELVWRAQLFIWSVVLFQIYKPMLPVFQIQFLWVQVLALKKVEQGNNVMPYLQFFPNDNPLSNHGPMLEPNPTKASIDHNICRSSLLTSIESLFLRVSLDH</sequence>
<evidence type="ECO:0000259" key="13">
    <source>
        <dbReference type="SMART" id="SM01060"/>
    </source>
</evidence>
<keyword evidence="15" id="KW-1185">Reference proteome</keyword>
<dbReference type="InterPro" id="IPR018028">
    <property type="entry name" value="Catalase"/>
</dbReference>
<gene>
    <name evidence="14" type="ORF">WN944_008970</name>
</gene>
<keyword evidence="9 11" id="KW-0376">Hydrogen peroxide</keyword>
<keyword evidence="6 11" id="KW-0479">Metal-binding</keyword>
<comment type="catalytic activity">
    <reaction evidence="10 11">
        <text>2 H2O2 = O2 + 2 H2O</text>
        <dbReference type="Rhea" id="RHEA:20309"/>
        <dbReference type="ChEBI" id="CHEBI:15377"/>
        <dbReference type="ChEBI" id="CHEBI:15379"/>
        <dbReference type="ChEBI" id="CHEBI:16240"/>
        <dbReference type="EC" id="1.11.1.6"/>
    </reaction>
</comment>
<evidence type="ECO:0000256" key="10">
    <source>
        <dbReference type="ARBA" id="ARBA00049254"/>
    </source>
</evidence>
<dbReference type="SMART" id="SM01060">
    <property type="entry name" value="Catalase"/>
    <property type="match status" value="1"/>
</dbReference>
<name>A0AAP0QRP3_9ROSI</name>
<dbReference type="PROSITE" id="PS51402">
    <property type="entry name" value="CATALASE_3"/>
    <property type="match status" value="1"/>
</dbReference>
<dbReference type="CDD" id="cd08154">
    <property type="entry name" value="catalase_clade_1"/>
    <property type="match status" value="1"/>
</dbReference>
<dbReference type="GO" id="GO:0042542">
    <property type="term" value="P:response to hydrogen peroxide"/>
    <property type="evidence" value="ECO:0007669"/>
    <property type="project" value="TreeGrafter"/>
</dbReference>
<comment type="cofactor">
    <cofactor evidence="1">
        <name>heme</name>
        <dbReference type="ChEBI" id="CHEBI:30413"/>
    </cofactor>
</comment>
<organism evidence="14 15">
    <name type="scientific">Citrus x changshan-huyou</name>
    <dbReference type="NCBI Taxonomy" id="2935761"/>
    <lineage>
        <taxon>Eukaryota</taxon>
        <taxon>Viridiplantae</taxon>
        <taxon>Streptophyta</taxon>
        <taxon>Embryophyta</taxon>
        <taxon>Tracheophyta</taxon>
        <taxon>Spermatophyta</taxon>
        <taxon>Magnoliopsida</taxon>
        <taxon>eudicotyledons</taxon>
        <taxon>Gunneridae</taxon>
        <taxon>Pentapetalae</taxon>
        <taxon>rosids</taxon>
        <taxon>malvids</taxon>
        <taxon>Sapindales</taxon>
        <taxon>Rutaceae</taxon>
        <taxon>Aurantioideae</taxon>
        <taxon>Citrus</taxon>
    </lineage>
</organism>
<comment type="similarity">
    <text evidence="2 11">Belongs to the catalase family.</text>
</comment>
<dbReference type="PROSITE" id="PS00437">
    <property type="entry name" value="CATALASE_1"/>
    <property type="match status" value="1"/>
</dbReference>
<dbReference type="InterPro" id="IPR020835">
    <property type="entry name" value="Catalase_sf"/>
</dbReference>
<dbReference type="PRINTS" id="PR00067">
    <property type="entry name" value="CATALASE"/>
</dbReference>
<dbReference type="PROSITE" id="PS00438">
    <property type="entry name" value="CATALASE_2"/>
    <property type="match status" value="1"/>
</dbReference>
<accession>A0AAP0QRP3</accession>
<dbReference type="Pfam" id="PF06628">
    <property type="entry name" value="Catalase-rel"/>
    <property type="match status" value="1"/>
</dbReference>
<dbReference type="SUPFAM" id="SSF56634">
    <property type="entry name" value="Heme-dependent catalase-like"/>
    <property type="match status" value="1"/>
</dbReference>
<evidence type="ECO:0000256" key="6">
    <source>
        <dbReference type="ARBA" id="ARBA00022723"/>
    </source>
</evidence>
<dbReference type="EMBL" id="JBCGBO010000003">
    <property type="protein sequence ID" value="KAK9216958.1"/>
    <property type="molecule type" value="Genomic_DNA"/>
</dbReference>
<dbReference type="PANTHER" id="PTHR11465">
    <property type="entry name" value="CATALASE"/>
    <property type="match status" value="1"/>
</dbReference>
<evidence type="ECO:0000256" key="12">
    <source>
        <dbReference type="RuleBase" id="RU004142"/>
    </source>
</evidence>
<evidence type="ECO:0000313" key="15">
    <source>
        <dbReference type="Proteomes" id="UP001428341"/>
    </source>
</evidence>
<dbReference type="Proteomes" id="UP001428341">
    <property type="component" value="Unassembled WGS sequence"/>
</dbReference>
<proteinExistence type="inferred from homology"/>
<keyword evidence="4 11" id="KW-0575">Peroxidase</keyword>
<reference evidence="14 15" key="1">
    <citation type="submission" date="2024-05" db="EMBL/GenBank/DDBJ databases">
        <title>Haplotype-resolved chromosome-level genome assembly of Huyou (Citrus changshanensis).</title>
        <authorList>
            <person name="Miao C."/>
            <person name="Chen W."/>
            <person name="Wu Y."/>
            <person name="Wang L."/>
            <person name="Zhao S."/>
            <person name="Grierson D."/>
            <person name="Xu C."/>
            <person name="Chen K."/>
        </authorList>
    </citation>
    <scope>NUCLEOTIDE SEQUENCE [LARGE SCALE GENOMIC DNA]</scope>
    <source>
        <strain evidence="14">01-14</strain>
        <tissue evidence="14">Leaf</tissue>
    </source>
</reference>
<dbReference type="InterPro" id="IPR024708">
    <property type="entry name" value="Catalase_AS"/>
</dbReference>
<dbReference type="GO" id="GO:0005777">
    <property type="term" value="C:peroxisome"/>
    <property type="evidence" value="ECO:0007669"/>
    <property type="project" value="TreeGrafter"/>
</dbReference>
<dbReference type="GO" id="GO:0046872">
    <property type="term" value="F:metal ion binding"/>
    <property type="evidence" value="ECO:0007669"/>
    <property type="project" value="UniProtKB-KW"/>
</dbReference>
<dbReference type="Gene3D" id="2.40.180.10">
    <property type="entry name" value="Catalase core domain"/>
    <property type="match status" value="1"/>
</dbReference>